<dbReference type="EMBL" id="CAXDID020000454">
    <property type="protein sequence ID" value="CAL6093183.1"/>
    <property type="molecule type" value="Genomic_DNA"/>
</dbReference>
<comment type="caution">
    <text evidence="1">The sequence shown here is derived from an EMBL/GenBank/DDBJ whole genome shotgun (WGS) entry which is preliminary data.</text>
</comment>
<evidence type="ECO:0000313" key="3">
    <source>
        <dbReference type="Proteomes" id="UP001642409"/>
    </source>
</evidence>
<sequence>MYLPDGFYQQHGLEHLCLSAILSLCGCPSRVRLPTDVLSNEQQTVYLFIIVNEWKHDEQWSLRLSISSSLWRYVRLWKALFVGVRKIKVEVQFLREITGAKIMEGVAQIVRDLGGITGVMINTFNTAPHLMEMLSKCEKYFQLQNLYICCFVNKMLIYNVIFHQI</sequence>
<name>A0AA86PXJ2_9EUKA</name>
<protein>
    <submittedName>
        <fullName evidence="2">Hypothetical_protein</fullName>
    </submittedName>
</protein>
<dbReference type="EMBL" id="CATOUU010000770">
    <property type="protein sequence ID" value="CAI9946973.1"/>
    <property type="molecule type" value="Genomic_DNA"/>
</dbReference>
<keyword evidence="3" id="KW-1185">Reference proteome</keyword>
<dbReference type="Proteomes" id="UP001642409">
    <property type="component" value="Unassembled WGS sequence"/>
</dbReference>
<dbReference type="AlphaFoldDB" id="A0AA86PXJ2"/>
<reference evidence="2 3" key="2">
    <citation type="submission" date="2024-07" db="EMBL/GenBank/DDBJ databases">
        <authorList>
            <person name="Akdeniz Z."/>
        </authorList>
    </citation>
    <scope>NUCLEOTIDE SEQUENCE [LARGE SCALE GENOMIC DNA]</scope>
</reference>
<gene>
    <name evidence="1" type="ORF">HINF_LOCUS34618</name>
    <name evidence="2" type="ORF">HINF_LOCUS66805</name>
</gene>
<proteinExistence type="predicted"/>
<organism evidence="1">
    <name type="scientific">Hexamita inflata</name>
    <dbReference type="NCBI Taxonomy" id="28002"/>
    <lineage>
        <taxon>Eukaryota</taxon>
        <taxon>Metamonada</taxon>
        <taxon>Diplomonadida</taxon>
        <taxon>Hexamitidae</taxon>
        <taxon>Hexamitinae</taxon>
        <taxon>Hexamita</taxon>
    </lineage>
</organism>
<accession>A0AA86PXJ2</accession>
<reference evidence="1" key="1">
    <citation type="submission" date="2023-06" db="EMBL/GenBank/DDBJ databases">
        <authorList>
            <person name="Kurt Z."/>
        </authorList>
    </citation>
    <scope>NUCLEOTIDE SEQUENCE</scope>
</reference>
<evidence type="ECO:0000313" key="1">
    <source>
        <dbReference type="EMBL" id="CAI9946973.1"/>
    </source>
</evidence>
<evidence type="ECO:0000313" key="2">
    <source>
        <dbReference type="EMBL" id="CAL6093183.1"/>
    </source>
</evidence>